<accession>A0A5B8CT59</accession>
<dbReference type="PRINTS" id="PR00778">
    <property type="entry name" value="HTHARSR"/>
</dbReference>
<protein>
    <submittedName>
        <fullName evidence="5">Helix-turn-helix transcriptional regulator</fullName>
    </submittedName>
</protein>
<evidence type="ECO:0000313" key="5">
    <source>
        <dbReference type="EMBL" id="QDC44477.1"/>
    </source>
</evidence>
<dbReference type="GO" id="GO:0003700">
    <property type="term" value="F:DNA-binding transcription factor activity"/>
    <property type="evidence" value="ECO:0007669"/>
    <property type="project" value="InterPro"/>
</dbReference>
<feature type="domain" description="HTH arsR-type" evidence="4">
    <location>
        <begin position="14"/>
        <end position="110"/>
    </location>
</feature>
<evidence type="ECO:0000256" key="2">
    <source>
        <dbReference type="ARBA" id="ARBA00023125"/>
    </source>
</evidence>
<dbReference type="InterPro" id="IPR011991">
    <property type="entry name" value="ArsR-like_HTH"/>
</dbReference>
<dbReference type="SMART" id="SM00418">
    <property type="entry name" value="HTH_ARSR"/>
    <property type="match status" value="1"/>
</dbReference>
<gene>
    <name evidence="5" type="ORF">FIU01_08025</name>
</gene>
<evidence type="ECO:0000256" key="3">
    <source>
        <dbReference type="ARBA" id="ARBA00023163"/>
    </source>
</evidence>
<dbReference type="RefSeq" id="WP_140003808.1">
    <property type="nucleotide sequence ID" value="NZ_CP040946.1"/>
</dbReference>
<proteinExistence type="predicted"/>
<dbReference type="SUPFAM" id="SSF46785">
    <property type="entry name" value="Winged helix' DNA-binding domain"/>
    <property type="match status" value="1"/>
</dbReference>
<evidence type="ECO:0000256" key="1">
    <source>
        <dbReference type="ARBA" id="ARBA00023015"/>
    </source>
</evidence>
<dbReference type="Pfam" id="PF01022">
    <property type="entry name" value="HTH_5"/>
    <property type="match status" value="1"/>
</dbReference>
<dbReference type="InterPro" id="IPR051011">
    <property type="entry name" value="Metal_resp_trans_reg"/>
</dbReference>
<evidence type="ECO:0000259" key="4">
    <source>
        <dbReference type="PROSITE" id="PS50987"/>
    </source>
</evidence>
<dbReference type="Gene3D" id="1.10.10.10">
    <property type="entry name" value="Winged helix-like DNA-binding domain superfamily/Winged helix DNA-binding domain"/>
    <property type="match status" value="1"/>
</dbReference>
<dbReference type="PANTHER" id="PTHR43132:SF2">
    <property type="entry name" value="ARSENICAL RESISTANCE OPERON REPRESSOR ARSR-RELATED"/>
    <property type="match status" value="1"/>
</dbReference>
<dbReference type="GO" id="GO:0003677">
    <property type="term" value="F:DNA binding"/>
    <property type="evidence" value="ECO:0007669"/>
    <property type="project" value="UniProtKB-KW"/>
</dbReference>
<keyword evidence="2" id="KW-0238">DNA-binding</keyword>
<dbReference type="PROSITE" id="PS50987">
    <property type="entry name" value="HTH_ARSR_2"/>
    <property type="match status" value="1"/>
</dbReference>
<keyword evidence="1" id="KW-0805">Transcription regulation</keyword>
<sequence length="115" mass="12775">MQNSEIAVDLFDQLRTSADQASQLMKAMANTDRLMLLCQLSQGEKSVSELEACLNLRQPSLSQQLTVLREAQLVSTRREGKNVYYNIGSPAALAVIQVLHREFCHNAANGQLNRA</sequence>
<dbReference type="CDD" id="cd00090">
    <property type="entry name" value="HTH_ARSR"/>
    <property type="match status" value="1"/>
</dbReference>
<name>A0A5B8CT59_9PROT</name>
<evidence type="ECO:0000313" key="6">
    <source>
        <dbReference type="Proteomes" id="UP000311008"/>
    </source>
</evidence>
<organism evidence="5 6">
    <name type="scientific">Methylophilus medardicus</name>
    <dbReference type="NCBI Taxonomy" id="2588534"/>
    <lineage>
        <taxon>Bacteria</taxon>
        <taxon>Pseudomonadati</taxon>
        <taxon>Pseudomonadota</taxon>
        <taxon>Betaproteobacteria</taxon>
        <taxon>Nitrosomonadales</taxon>
        <taxon>Methylophilaceae</taxon>
        <taxon>Methylophilus</taxon>
    </lineage>
</organism>
<dbReference type="InterPro" id="IPR001845">
    <property type="entry name" value="HTH_ArsR_DNA-bd_dom"/>
</dbReference>
<dbReference type="NCBIfam" id="NF033788">
    <property type="entry name" value="HTH_metalloreg"/>
    <property type="match status" value="1"/>
</dbReference>
<dbReference type="EMBL" id="CP040946">
    <property type="protein sequence ID" value="QDC44477.1"/>
    <property type="molecule type" value="Genomic_DNA"/>
</dbReference>
<dbReference type="KEGG" id="mmec:FIU01_08025"/>
<keyword evidence="6" id="KW-1185">Reference proteome</keyword>
<keyword evidence="3" id="KW-0804">Transcription</keyword>
<dbReference type="InterPro" id="IPR036390">
    <property type="entry name" value="WH_DNA-bd_sf"/>
</dbReference>
<dbReference type="AlphaFoldDB" id="A0A5B8CT59"/>
<reference evidence="6" key="1">
    <citation type="journal article" date="2019" name="ISME J.">
        <title>Evolution in action: habitat transition from sediment to the pelagial leads to genome streamlining in Methylophilaceae.</title>
        <authorList>
            <person name="Salcher M."/>
            <person name="Schaefle D."/>
            <person name="Kaspar M."/>
            <person name="Neuenschwander S.M."/>
            <person name="Ghai R."/>
        </authorList>
    </citation>
    <scope>NUCLEOTIDE SEQUENCE [LARGE SCALE GENOMIC DNA]</scope>
    <source>
        <strain evidence="6">MMS-M-51</strain>
    </source>
</reference>
<dbReference type="Proteomes" id="UP000311008">
    <property type="component" value="Chromosome"/>
</dbReference>
<dbReference type="InterPro" id="IPR036388">
    <property type="entry name" value="WH-like_DNA-bd_sf"/>
</dbReference>
<dbReference type="OrthoDB" id="5296924at2"/>
<dbReference type="PANTHER" id="PTHR43132">
    <property type="entry name" value="ARSENICAL RESISTANCE OPERON REPRESSOR ARSR-RELATED"/>
    <property type="match status" value="1"/>
</dbReference>